<sequence length="77" mass="8312">MDNSIYGLLIIAAVAFALLVADRMLRISKYIEPFQGTEQAQCGVDLPPCNHPLSCVNGYCRGTAPPRLPVSDLPVLP</sequence>
<name>A0A6C0BD16_9ZZZZ</name>
<keyword evidence="1" id="KW-0472">Membrane</keyword>
<accession>A0A6C0BD16</accession>
<keyword evidence="1" id="KW-0812">Transmembrane</keyword>
<dbReference type="AlphaFoldDB" id="A0A6C0BD16"/>
<dbReference type="EMBL" id="MN739108">
    <property type="protein sequence ID" value="QHS89293.1"/>
    <property type="molecule type" value="Genomic_DNA"/>
</dbReference>
<reference evidence="2" key="1">
    <citation type="journal article" date="2020" name="Nature">
        <title>Giant virus diversity and host interactions through global metagenomics.</title>
        <authorList>
            <person name="Schulz F."/>
            <person name="Roux S."/>
            <person name="Paez-Espino D."/>
            <person name="Jungbluth S."/>
            <person name="Walsh D.A."/>
            <person name="Denef V.J."/>
            <person name="McMahon K.D."/>
            <person name="Konstantinidis K.T."/>
            <person name="Eloe-Fadrosh E.A."/>
            <person name="Kyrpides N.C."/>
            <person name="Woyke T."/>
        </authorList>
    </citation>
    <scope>NUCLEOTIDE SEQUENCE</scope>
    <source>
        <strain evidence="2">GVMAG-M-3300010158-60</strain>
    </source>
</reference>
<protein>
    <submittedName>
        <fullName evidence="2">Uncharacterized protein</fullName>
    </submittedName>
</protein>
<evidence type="ECO:0000256" key="1">
    <source>
        <dbReference type="SAM" id="Phobius"/>
    </source>
</evidence>
<evidence type="ECO:0000313" key="2">
    <source>
        <dbReference type="EMBL" id="QHS89293.1"/>
    </source>
</evidence>
<keyword evidence="1" id="KW-1133">Transmembrane helix</keyword>
<feature type="transmembrane region" description="Helical" evidence="1">
    <location>
        <begin position="6"/>
        <end position="25"/>
    </location>
</feature>
<proteinExistence type="predicted"/>
<organism evidence="2">
    <name type="scientific">viral metagenome</name>
    <dbReference type="NCBI Taxonomy" id="1070528"/>
    <lineage>
        <taxon>unclassified sequences</taxon>
        <taxon>metagenomes</taxon>
        <taxon>organismal metagenomes</taxon>
    </lineage>
</organism>